<organism evidence="1 2">
    <name type="scientific">Stephania cephalantha</name>
    <dbReference type="NCBI Taxonomy" id="152367"/>
    <lineage>
        <taxon>Eukaryota</taxon>
        <taxon>Viridiplantae</taxon>
        <taxon>Streptophyta</taxon>
        <taxon>Embryophyta</taxon>
        <taxon>Tracheophyta</taxon>
        <taxon>Spermatophyta</taxon>
        <taxon>Magnoliopsida</taxon>
        <taxon>Ranunculales</taxon>
        <taxon>Menispermaceae</taxon>
        <taxon>Menispermoideae</taxon>
        <taxon>Cissampelideae</taxon>
        <taxon>Stephania</taxon>
    </lineage>
</organism>
<dbReference type="InterPro" id="IPR027417">
    <property type="entry name" value="P-loop_NTPase"/>
</dbReference>
<sequence>MILCSRVLIQFLDSYAVAVHPILIDDGSFLGFISCYETSNVWLTEFIDDARCEREHLATSFASNLDQSFLRTSLNLLEAQPAILIEPLLNPAAEAQAISRIHRIGQHKSTLVHRFMWFQCLSMLMNSFRYSYKENHVSLSIPGFFRSSWNQLST</sequence>
<evidence type="ECO:0000313" key="2">
    <source>
        <dbReference type="Proteomes" id="UP001419268"/>
    </source>
</evidence>
<dbReference type="Gene3D" id="3.40.50.300">
    <property type="entry name" value="P-loop containing nucleotide triphosphate hydrolases"/>
    <property type="match status" value="1"/>
</dbReference>
<dbReference type="InterPro" id="IPR052583">
    <property type="entry name" value="ATP-helicase/E3_Ub-Ligase"/>
</dbReference>
<dbReference type="EMBL" id="JBBNAG010000002">
    <property type="protein sequence ID" value="KAK9158896.1"/>
    <property type="molecule type" value="Genomic_DNA"/>
</dbReference>
<name>A0AAP0KUM5_9MAGN</name>
<dbReference type="Proteomes" id="UP001419268">
    <property type="component" value="Unassembled WGS sequence"/>
</dbReference>
<protein>
    <submittedName>
        <fullName evidence="1">Uncharacterized protein</fullName>
    </submittedName>
</protein>
<evidence type="ECO:0000313" key="1">
    <source>
        <dbReference type="EMBL" id="KAK9158896.1"/>
    </source>
</evidence>
<keyword evidence="2" id="KW-1185">Reference proteome</keyword>
<dbReference type="PANTHER" id="PTHR45865">
    <property type="entry name" value="E3 UBIQUITIN-PROTEIN LIGASE SHPRH FAMILY MEMBER"/>
    <property type="match status" value="1"/>
</dbReference>
<dbReference type="SUPFAM" id="SSF52540">
    <property type="entry name" value="P-loop containing nucleoside triphosphate hydrolases"/>
    <property type="match status" value="1"/>
</dbReference>
<proteinExistence type="predicted"/>
<gene>
    <name evidence="1" type="ORF">Scep_005470</name>
</gene>
<dbReference type="PANTHER" id="PTHR45865:SF1">
    <property type="entry name" value="E3 UBIQUITIN-PROTEIN LIGASE SHPRH"/>
    <property type="match status" value="1"/>
</dbReference>
<comment type="caution">
    <text evidence="1">The sequence shown here is derived from an EMBL/GenBank/DDBJ whole genome shotgun (WGS) entry which is preliminary data.</text>
</comment>
<dbReference type="AlphaFoldDB" id="A0AAP0KUM5"/>
<accession>A0AAP0KUM5</accession>
<reference evidence="1 2" key="1">
    <citation type="submission" date="2024-01" db="EMBL/GenBank/DDBJ databases">
        <title>Genome assemblies of Stephania.</title>
        <authorList>
            <person name="Yang L."/>
        </authorList>
    </citation>
    <scope>NUCLEOTIDE SEQUENCE [LARGE SCALE GENOMIC DNA]</scope>
    <source>
        <strain evidence="1">JXDWG</strain>
        <tissue evidence="1">Leaf</tissue>
    </source>
</reference>